<name>A0ABS7PPD4_9SPHN</name>
<dbReference type="InterPro" id="IPR002052">
    <property type="entry name" value="DNA_methylase_N6_adenine_CS"/>
</dbReference>
<keyword evidence="5 7" id="KW-0949">S-adenosyl-L-methionine</keyword>
<dbReference type="InterPro" id="IPR012263">
    <property type="entry name" value="M_m6A_EcoRV"/>
</dbReference>
<comment type="catalytic activity">
    <reaction evidence="6 7">
        <text>a 2'-deoxyadenosine in DNA + S-adenosyl-L-methionine = an N(6)-methyl-2'-deoxyadenosine in DNA + S-adenosyl-L-homocysteine + H(+)</text>
        <dbReference type="Rhea" id="RHEA:15197"/>
        <dbReference type="Rhea" id="RHEA-COMP:12418"/>
        <dbReference type="Rhea" id="RHEA-COMP:12419"/>
        <dbReference type="ChEBI" id="CHEBI:15378"/>
        <dbReference type="ChEBI" id="CHEBI:57856"/>
        <dbReference type="ChEBI" id="CHEBI:59789"/>
        <dbReference type="ChEBI" id="CHEBI:90615"/>
        <dbReference type="ChEBI" id="CHEBI:90616"/>
        <dbReference type="EC" id="2.1.1.72"/>
    </reaction>
</comment>
<dbReference type="GO" id="GO:0032259">
    <property type="term" value="P:methylation"/>
    <property type="evidence" value="ECO:0007669"/>
    <property type="project" value="UniProtKB-KW"/>
</dbReference>
<dbReference type="PROSITE" id="PS00092">
    <property type="entry name" value="N6_MTASE"/>
    <property type="match status" value="1"/>
</dbReference>
<evidence type="ECO:0000256" key="6">
    <source>
        <dbReference type="ARBA" id="ARBA00047942"/>
    </source>
</evidence>
<comment type="similarity">
    <text evidence="1 7">Belongs to the N(4)/N(6)-methyltransferase family.</text>
</comment>
<sequence>MLLPFLKWAGGKRWFADRCMHLVPETFERYIEPFLGSGAMFFALRPKQAILSDLNDDLINCYRAVRDAPMAIAEMLAAHHTDHSEDHYYRVRADKPDDPVMRAAWFLYLNRTCWNGLYRVNRKNEFNVPIGTKTAVVLDSDNFAASGRILRGAELENRDFEQTLALAGDGDFVFVDPPYTVKHNLNGFVKYNDRIFSWADQVRLRDAVVEAAARGASVLVTNANHASIREIYDGVGCMEVVRRASVLAANSKHRVQTDELVVRTWLPARPIVTDTALAVEAMS</sequence>
<organism evidence="8 9">
    <name type="scientific">Sphingomonas colocasiae</name>
    <dbReference type="NCBI Taxonomy" id="1848973"/>
    <lineage>
        <taxon>Bacteria</taxon>
        <taxon>Pseudomonadati</taxon>
        <taxon>Pseudomonadota</taxon>
        <taxon>Alphaproteobacteria</taxon>
        <taxon>Sphingomonadales</taxon>
        <taxon>Sphingomonadaceae</taxon>
        <taxon>Sphingomonas</taxon>
    </lineage>
</organism>
<dbReference type="Gene3D" id="3.40.50.150">
    <property type="entry name" value="Vaccinia Virus protein VP39"/>
    <property type="match status" value="1"/>
</dbReference>
<dbReference type="Gene3D" id="1.10.1020.10">
    <property type="entry name" value="Adenine-specific Methyltransferase, Domain 2"/>
    <property type="match status" value="1"/>
</dbReference>
<reference evidence="8 9" key="1">
    <citation type="submission" date="2021-08" db="EMBL/GenBank/DDBJ databases">
        <authorList>
            <person name="Tuo L."/>
        </authorList>
    </citation>
    <scope>NUCLEOTIDE SEQUENCE [LARGE SCALE GENOMIC DNA]</scope>
    <source>
        <strain evidence="8 9">JCM 31229</strain>
    </source>
</reference>
<dbReference type="PANTHER" id="PTHR30481:SF3">
    <property type="entry name" value="DNA ADENINE METHYLASE"/>
    <property type="match status" value="1"/>
</dbReference>
<dbReference type="SUPFAM" id="SSF53335">
    <property type="entry name" value="S-adenosyl-L-methionine-dependent methyltransferases"/>
    <property type="match status" value="1"/>
</dbReference>
<evidence type="ECO:0000256" key="3">
    <source>
        <dbReference type="ARBA" id="ARBA00022603"/>
    </source>
</evidence>
<keyword evidence="9" id="KW-1185">Reference proteome</keyword>
<dbReference type="PRINTS" id="PR00505">
    <property type="entry name" value="D12N6MTFRASE"/>
</dbReference>
<gene>
    <name evidence="8" type="ORF">K7G82_12805</name>
</gene>
<dbReference type="InterPro" id="IPR023095">
    <property type="entry name" value="Ade_MeTrfase_dom_2"/>
</dbReference>
<dbReference type="EC" id="2.1.1.72" evidence="2 7"/>
<protein>
    <recommendedName>
        <fullName evidence="2 7">Site-specific DNA-methyltransferase (adenine-specific)</fullName>
        <ecNumber evidence="2 7">2.1.1.72</ecNumber>
    </recommendedName>
</protein>
<dbReference type="PIRSF" id="PIRSF000398">
    <property type="entry name" value="M_m6A_EcoRV"/>
    <property type="match status" value="1"/>
</dbReference>
<dbReference type="InterPro" id="IPR012327">
    <property type="entry name" value="MeTrfase_D12"/>
</dbReference>
<evidence type="ECO:0000256" key="1">
    <source>
        <dbReference type="ARBA" id="ARBA00006594"/>
    </source>
</evidence>
<comment type="caution">
    <text evidence="8">The sequence shown here is derived from an EMBL/GenBank/DDBJ whole genome shotgun (WGS) entry which is preliminary data.</text>
</comment>
<dbReference type="Pfam" id="PF02086">
    <property type="entry name" value="MethyltransfD12"/>
    <property type="match status" value="1"/>
</dbReference>
<evidence type="ECO:0000256" key="7">
    <source>
        <dbReference type="RuleBase" id="RU361257"/>
    </source>
</evidence>
<accession>A0ABS7PPD4</accession>
<evidence type="ECO:0000313" key="8">
    <source>
        <dbReference type="EMBL" id="MBY8823178.1"/>
    </source>
</evidence>
<keyword evidence="4 7" id="KW-0808">Transferase</keyword>
<keyword evidence="3 7" id="KW-0489">Methyltransferase</keyword>
<dbReference type="GO" id="GO:0009007">
    <property type="term" value="F:site-specific DNA-methyltransferase (adenine-specific) activity"/>
    <property type="evidence" value="ECO:0007669"/>
    <property type="project" value="UniProtKB-EC"/>
</dbReference>
<evidence type="ECO:0000256" key="4">
    <source>
        <dbReference type="ARBA" id="ARBA00022679"/>
    </source>
</evidence>
<dbReference type="PANTHER" id="PTHR30481">
    <property type="entry name" value="DNA ADENINE METHYLASE"/>
    <property type="match status" value="1"/>
</dbReference>
<dbReference type="NCBIfam" id="TIGR00571">
    <property type="entry name" value="dam"/>
    <property type="match status" value="1"/>
</dbReference>
<evidence type="ECO:0000313" key="9">
    <source>
        <dbReference type="Proteomes" id="UP000706039"/>
    </source>
</evidence>
<dbReference type="Proteomes" id="UP000706039">
    <property type="component" value="Unassembled WGS sequence"/>
</dbReference>
<evidence type="ECO:0000256" key="2">
    <source>
        <dbReference type="ARBA" id="ARBA00011900"/>
    </source>
</evidence>
<dbReference type="InterPro" id="IPR029063">
    <property type="entry name" value="SAM-dependent_MTases_sf"/>
</dbReference>
<evidence type="ECO:0000256" key="5">
    <source>
        <dbReference type="ARBA" id="ARBA00022691"/>
    </source>
</evidence>
<proteinExistence type="inferred from homology"/>
<dbReference type="EMBL" id="JAINVV010000004">
    <property type="protein sequence ID" value="MBY8823178.1"/>
    <property type="molecule type" value="Genomic_DNA"/>
</dbReference>